<sequence length="56" mass="5813">MRTRAADVSLDELIGPHPKWKGSALIDPSRIAMAGHSVGGAGAVEALLTDSRVRSS</sequence>
<evidence type="ECO:0000313" key="1">
    <source>
        <dbReference type="EMBL" id="GAA4485940.1"/>
    </source>
</evidence>
<reference evidence="2" key="1">
    <citation type="journal article" date="2019" name="Int. J. Syst. Evol. Microbiol.">
        <title>The Global Catalogue of Microorganisms (GCM) 10K type strain sequencing project: providing services to taxonomists for standard genome sequencing and annotation.</title>
        <authorList>
            <consortium name="The Broad Institute Genomics Platform"/>
            <consortium name="The Broad Institute Genome Sequencing Center for Infectious Disease"/>
            <person name="Wu L."/>
            <person name="Ma J."/>
        </authorList>
    </citation>
    <scope>NUCLEOTIDE SEQUENCE [LARGE SCALE GENOMIC DNA]</scope>
    <source>
        <strain evidence="2">JCM 17933</strain>
    </source>
</reference>
<dbReference type="SUPFAM" id="SSF53474">
    <property type="entry name" value="alpha/beta-Hydrolases"/>
    <property type="match status" value="1"/>
</dbReference>
<name>A0ABP8PDM3_9ACTN</name>
<dbReference type="Gene3D" id="3.40.50.1820">
    <property type="entry name" value="alpha/beta hydrolase"/>
    <property type="match status" value="1"/>
</dbReference>
<accession>A0ABP8PDM3</accession>
<dbReference type="InterPro" id="IPR029058">
    <property type="entry name" value="AB_hydrolase_fold"/>
</dbReference>
<organism evidence="1 2">
    <name type="scientific">Actinoallomurus oryzae</name>
    <dbReference type="NCBI Taxonomy" id="502180"/>
    <lineage>
        <taxon>Bacteria</taxon>
        <taxon>Bacillati</taxon>
        <taxon>Actinomycetota</taxon>
        <taxon>Actinomycetes</taxon>
        <taxon>Streptosporangiales</taxon>
        <taxon>Thermomonosporaceae</taxon>
        <taxon>Actinoallomurus</taxon>
    </lineage>
</organism>
<gene>
    <name evidence="1" type="ORF">GCM10023191_011310</name>
</gene>
<comment type="caution">
    <text evidence="1">The sequence shown here is derived from an EMBL/GenBank/DDBJ whole genome shotgun (WGS) entry which is preliminary data.</text>
</comment>
<evidence type="ECO:0000313" key="2">
    <source>
        <dbReference type="Proteomes" id="UP001500503"/>
    </source>
</evidence>
<keyword evidence="2" id="KW-1185">Reference proteome</keyword>
<protein>
    <submittedName>
        <fullName evidence="1">Uncharacterized protein</fullName>
    </submittedName>
</protein>
<proteinExistence type="predicted"/>
<dbReference type="Proteomes" id="UP001500503">
    <property type="component" value="Unassembled WGS sequence"/>
</dbReference>
<dbReference type="EMBL" id="BAABHF010000010">
    <property type="protein sequence ID" value="GAA4485940.1"/>
    <property type="molecule type" value="Genomic_DNA"/>
</dbReference>
<dbReference type="RefSeq" id="WP_345458316.1">
    <property type="nucleotide sequence ID" value="NZ_BAABHF010000010.1"/>
</dbReference>